<dbReference type="Proteomes" id="UP000697710">
    <property type="component" value="Unassembled WGS sequence"/>
</dbReference>
<dbReference type="AlphaFoldDB" id="A0A956LX09"/>
<reference evidence="1" key="2">
    <citation type="journal article" date="2021" name="Microbiome">
        <title>Successional dynamics and alternative stable states in a saline activated sludge microbial community over 9 years.</title>
        <authorList>
            <person name="Wang Y."/>
            <person name="Ye J."/>
            <person name="Ju F."/>
            <person name="Liu L."/>
            <person name="Boyd J.A."/>
            <person name="Deng Y."/>
            <person name="Parks D.H."/>
            <person name="Jiang X."/>
            <person name="Yin X."/>
            <person name="Woodcroft B.J."/>
            <person name="Tyson G.W."/>
            <person name="Hugenholtz P."/>
            <person name="Polz M.F."/>
            <person name="Zhang T."/>
        </authorList>
    </citation>
    <scope>NUCLEOTIDE SEQUENCE</scope>
    <source>
        <strain evidence="1">HKST-UBA01</strain>
    </source>
</reference>
<reference evidence="1" key="1">
    <citation type="submission" date="2020-04" db="EMBL/GenBank/DDBJ databases">
        <authorList>
            <person name="Zhang T."/>
        </authorList>
    </citation>
    <scope>NUCLEOTIDE SEQUENCE</scope>
    <source>
        <strain evidence="1">HKST-UBA01</strain>
    </source>
</reference>
<gene>
    <name evidence="1" type="ORF">KC729_06445</name>
</gene>
<comment type="caution">
    <text evidence="1">The sequence shown here is derived from an EMBL/GenBank/DDBJ whole genome shotgun (WGS) entry which is preliminary data.</text>
</comment>
<dbReference type="EMBL" id="JAGQHR010000142">
    <property type="protein sequence ID" value="MCA9727305.1"/>
    <property type="molecule type" value="Genomic_DNA"/>
</dbReference>
<evidence type="ECO:0000313" key="2">
    <source>
        <dbReference type="Proteomes" id="UP000697710"/>
    </source>
</evidence>
<evidence type="ECO:0000313" key="1">
    <source>
        <dbReference type="EMBL" id="MCA9727305.1"/>
    </source>
</evidence>
<organism evidence="1 2">
    <name type="scientific">Eiseniibacteriota bacterium</name>
    <dbReference type="NCBI Taxonomy" id="2212470"/>
    <lineage>
        <taxon>Bacteria</taxon>
        <taxon>Candidatus Eiseniibacteriota</taxon>
    </lineage>
</organism>
<protein>
    <submittedName>
        <fullName evidence="1">Uncharacterized protein</fullName>
    </submittedName>
</protein>
<name>A0A956LX09_UNCEI</name>
<sequence length="467" mass="51196">MALEQWVNLPKDDEFKDSDTKSKLRMGAVTVKVSFKKASFQIFRVRAILQDADPEYSPSEQGRNANFKMRTSPLISNWGQANVDVETEVPLLAAGGCKYTFEAMSATKVVSCSTEVVARRKLWYQAMAMKGVAMGGGCDKMEAEFWKPDKNYYIKIERVGGRTNLPFKKTVDASDGDQKNAIYNDMGSNYQMKKKDPYAFAIAFLNYVARSEIITEPGHTTSFQPGKFSGDVSWTVTTSKYLWCDLDDADDTNKSWFRSGTLRYLYSTPDGTKYTSLALSKSMVEVGSGKDFAEGGRKKIKIKIPKSFVDTCKTKGSTGTLRVSFRLRVVKKFLGGFSAGSLNAVIMATKAWWAPKNVEALAPTIVHEVGHKVGMTARGTGLYPDTHGKHYTGQGHQGNHCSKGATYNAASGWSGTPGCTMFGATSIGSKKAPIEFCDLCEPHIQKLDLAKDALVAGGFAMSLALYS</sequence>
<accession>A0A956LX09</accession>
<proteinExistence type="predicted"/>